<accession>A0A1Y4L6B8</accession>
<dbReference type="InterPro" id="IPR010327">
    <property type="entry name" value="FldB/FldC_alpha/beta"/>
</dbReference>
<gene>
    <name evidence="4" type="ORF">B5F17_09660</name>
</gene>
<evidence type="ECO:0000313" key="5">
    <source>
        <dbReference type="Proteomes" id="UP000195897"/>
    </source>
</evidence>
<evidence type="ECO:0008006" key="6">
    <source>
        <dbReference type="Google" id="ProtNLM"/>
    </source>
</evidence>
<dbReference type="Pfam" id="PF06050">
    <property type="entry name" value="HGD-D"/>
    <property type="match status" value="1"/>
</dbReference>
<dbReference type="AlphaFoldDB" id="A0A1Y4L6B8"/>
<dbReference type="Gene3D" id="1.20.1270.370">
    <property type="match status" value="1"/>
</dbReference>
<reference evidence="5" key="1">
    <citation type="submission" date="2017-04" db="EMBL/GenBank/DDBJ databases">
        <title>Function of individual gut microbiota members based on whole genome sequencing of pure cultures obtained from chicken caecum.</title>
        <authorList>
            <person name="Medvecky M."/>
            <person name="Cejkova D."/>
            <person name="Polansky O."/>
            <person name="Karasova D."/>
            <person name="Kubasova T."/>
            <person name="Cizek A."/>
            <person name="Rychlik I."/>
        </authorList>
    </citation>
    <scope>NUCLEOTIDE SEQUENCE [LARGE SCALE GENOMIC DNA]</scope>
    <source>
        <strain evidence="5">An180</strain>
    </source>
</reference>
<dbReference type="GO" id="GO:0016836">
    <property type="term" value="F:hydro-lyase activity"/>
    <property type="evidence" value="ECO:0007669"/>
    <property type="project" value="UniProtKB-ARBA"/>
</dbReference>
<organism evidence="4 5">
    <name type="scientific">Butyricicoccus pullicaecorum</name>
    <dbReference type="NCBI Taxonomy" id="501571"/>
    <lineage>
        <taxon>Bacteria</taxon>
        <taxon>Bacillati</taxon>
        <taxon>Bacillota</taxon>
        <taxon>Clostridia</taxon>
        <taxon>Eubacteriales</taxon>
        <taxon>Butyricicoccaceae</taxon>
        <taxon>Butyricicoccus</taxon>
    </lineage>
</organism>
<dbReference type="PANTHER" id="PTHR30548:SF6">
    <property type="entry name" value="DEHYDRATASE SUBUNIT YJIM-RELATED"/>
    <property type="match status" value="1"/>
</dbReference>
<evidence type="ECO:0000256" key="1">
    <source>
        <dbReference type="ARBA" id="ARBA00001966"/>
    </source>
</evidence>
<dbReference type="EMBL" id="NFKK01000011">
    <property type="protein sequence ID" value="OUP52297.1"/>
    <property type="molecule type" value="Genomic_DNA"/>
</dbReference>
<dbReference type="RefSeq" id="WP_087373423.1">
    <property type="nucleotide sequence ID" value="NZ_NFKK01000011.1"/>
</dbReference>
<sequence length="383" mass="43407">MIALPKNFETYPEARKAGFLRMKALKDQGQRVVGVFCSFVPTELIYAAGAIPIGLCAFTEEPIPAAEAHLPRNLCPLIKASYGFALTDTCPYFYFSDFIIGETTCDGKRKMFELLDEIKPTYVMQLPPSKVAPHALESWKAEMVRLRRQLEEFYDIEITDEAIREAIRRKNHERDVMLRFMELGKLNPAALSGYEIGTRLDASAFSFDLEERCNKIEARTREVLESWEKNVKGTESRRPRLLVTGCPNTGVRDKIIKAVEEMGADVVCFDACNGLRDKLRKVDETKPVMDALAEKYLDITCSVMSPNPQRLTDIGDMIDQYQVDGVIEIILQACHTYNIEAYEVKRYVTEQKGKAYLCLETDYSQADKGQIATRLGAFLEMLG</sequence>
<keyword evidence="3" id="KW-0411">Iron-sulfur</keyword>
<dbReference type="Proteomes" id="UP000195897">
    <property type="component" value="Unassembled WGS sequence"/>
</dbReference>
<comment type="similarity">
    <text evidence="2">Belongs to the FldB/FldC dehydratase alpha/beta subunit family.</text>
</comment>
<evidence type="ECO:0000313" key="4">
    <source>
        <dbReference type="EMBL" id="OUP52297.1"/>
    </source>
</evidence>
<proteinExistence type="inferred from homology"/>
<evidence type="ECO:0000256" key="2">
    <source>
        <dbReference type="ARBA" id="ARBA00005806"/>
    </source>
</evidence>
<name>A0A1Y4L6B8_9FIRM</name>
<dbReference type="GO" id="GO:0051536">
    <property type="term" value="F:iron-sulfur cluster binding"/>
    <property type="evidence" value="ECO:0007669"/>
    <property type="project" value="UniProtKB-KW"/>
</dbReference>
<comment type="cofactor">
    <cofactor evidence="1">
        <name>[4Fe-4S] cluster</name>
        <dbReference type="ChEBI" id="CHEBI:49883"/>
    </cofactor>
</comment>
<dbReference type="PANTHER" id="PTHR30548">
    <property type="entry name" value="2-HYDROXYGLUTARYL-COA DEHYDRATASE, D-COMPONENT-RELATED"/>
    <property type="match status" value="1"/>
</dbReference>
<comment type="caution">
    <text evidence="4">The sequence shown here is derived from an EMBL/GenBank/DDBJ whole genome shotgun (WGS) entry which is preliminary data.</text>
</comment>
<dbReference type="NCBIfam" id="NF040772">
    <property type="entry name" value="double_cubane"/>
    <property type="match status" value="1"/>
</dbReference>
<evidence type="ECO:0000256" key="3">
    <source>
        <dbReference type="ARBA" id="ARBA00023014"/>
    </source>
</evidence>
<keyword evidence="3" id="KW-0408">Iron</keyword>
<dbReference type="Gene3D" id="3.40.50.11890">
    <property type="match status" value="1"/>
</dbReference>
<dbReference type="InterPro" id="IPR047678">
    <property type="entry name" value="YjiM-like"/>
</dbReference>
<dbReference type="Gene3D" id="3.40.50.11900">
    <property type="match status" value="1"/>
</dbReference>
<keyword evidence="3" id="KW-0479">Metal-binding</keyword>
<protein>
    <recommendedName>
        <fullName evidence="6">2-hydroxyglutaryl-CoA dehydratase</fullName>
    </recommendedName>
</protein>